<evidence type="ECO:0000313" key="2">
    <source>
        <dbReference type="Proteomes" id="UP001172457"/>
    </source>
</evidence>
<sequence>MQLGVEAPVPPECVSQDSNSGVHHLVYIGSGFVGNRTSGFVAKEGPFSMVLIVGQGLRINLRKSKIYGLGISEAVLQEWARRLGCEWGYTSFRVPWATGWHINEKYCFMEAGDR</sequence>
<dbReference type="Proteomes" id="UP001172457">
    <property type="component" value="Chromosome 6"/>
</dbReference>
<accession>A0AA38SUY7</accession>
<dbReference type="EMBL" id="JARYMX010000006">
    <property type="protein sequence ID" value="KAJ9545373.1"/>
    <property type="molecule type" value="Genomic_DNA"/>
</dbReference>
<dbReference type="AlphaFoldDB" id="A0AA38SUY7"/>
<organism evidence="1 2">
    <name type="scientific">Centaurea solstitialis</name>
    <name type="common">yellow star-thistle</name>
    <dbReference type="NCBI Taxonomy" id="347529"/>
    <lineage>
        <taxon>Eukaryota</taxon>
        <taxon>Viridiplantae</taxon>
        <taxon>Streptophyta</taxon>
        <taxon>Embryophyta</taxon>
        <taxon>Tracheophyta</taxon>
        <taxon>Spermatophyta</taxon>
        <taxon>Magnoliopsida</taxon>
        <taxon>eudicotyledons</taxon>
        <taxon>Gunneridae</taxon>
        <taxon>Pentapetalae</taxon>
        <taxon>asterids</taxon>
        <taxon>campanulids</taxon>
        <taxon>Asterales</taxon>
        <taxon>Asteraceae</taxon>
        <taxon>Carduoideae</taxon>
        <taxon>Cardueae</taxon>
        <taxon>Centaureinae</taxon>
        <taxon>Centaurea</taxon>
    </lineage>
</organism>
<evidence type="ECO:0000313" key="1">
    <source>
        <dbReference type="EMBL" id="KAJ9545373.1"/>
    </source>
</evidence>
<comment type="caution">
    <text evidence="1">The sequence shown here is derived from an EMBL/GenBank/DDBJ whole genome shotgun (WGS) entry which is preliminary data.</text>
</comment>
<keyword evidence="2" id="KW-1185">Reference proteome</keyword>
<protein>
    <submittedName>
        <fullName evidence="1">Uncharacterized protein</fullName>
    </submittedName>
</protein>
<gene>
    <name evidence="1" type="ORF">OSB04_025080</name>
</gene>
<proteinExistence type="predicted"/>
<name>A0AA38SUY7_9ASTR</name>
<reference evidence="1" key="1">
    <citation type="submission" date="2023-03" db="EMBL/GenBank/DDBJ databases">
        <title>Chromosome-scale reference genome and RAD-based genetic map of yellow starthistle (Centaurea solstitialis) reveal putative structural variation and QTLs associated with invader traits.</title>
        <authorList>
            <person name="Reatini B."/>
            <person name="Cang F.A."/>
            <person name="Jiang Q."/>
            <person name="Mckibben M.T.W."/>
            <person name="Barker M.S."/>
            <person name="Rieseberg L.H."/>
            <person name="Dlugosch K.M."/>
        </authorList>
    </citation>
    <scope>NUCLEOTIDE SEQUENCE</scope>
    <source>
        <strain evidence="1">CAN-66</strain>
        <tissue evidence="1">Leaf</tissue>
    </source>
</reference>